<keyword evidence="9" id="KW-1185">Reference proteome</keyword>
<evidence type="ECO:0000256" key="3">
    <source>
        <dbReference type="ARBA" id="ARBA00022452"/>
    </source>
</evidence>
<dbReference type="PANTHER" id="PTHR35093">
    <property type="entry name" value="OUTER MEMBRANE PROTEIN NMB0088-RELATED"/>
    <property type="match status" value="1"/>
</dbReference>
<keyword evidence="5" id="KW-0732">Signal</keyword>
<evidence type="ECO:0000313" key="8">
    <source>
        <dbReference type="EMBL" id="ADN09881.1"/>
    </source>
</evidence>
<evidence type="ECO:0000256" key="7">
    <source>
        <dbReference type="ARBA" id="ARBA00023237"/>
    </source>
</evidence>
<keyword evidence="3" id="KW-1134">Transmembrane beta strand</keyword>
<evidence type="ECO:0000256" key="5">
    <source>
        <dbReference type="ARBA" id="ARBA00022729"/>
    </source>
</evidence>
<dbReference type="OrthoDB" id="9542at2"/>
<evidence type="ECO:0000256" key="1">
    <source>
        <dbReference type="ARBA" id="ARBA00004571"/>
    </source>
</evidence>
<dbReference type="Pfam" id="PF03349">
    <property type="entry name" value="Toluene_X"/>
    <property type="match status" value="1"/>
</dbReference>
<dbReference type="eggNOG" id="COG2067">
    <property type="taxonomic scope" value="Bacteria"/>
</dbReference>
<comment type="subcellular location">
    <subcellularLocation>
        <location evidence="1">Cell outer membrane</location>
        <topology evidence="1">Multi-pass membrane protein</topology>
    </subcellularLocation>
</comment>
<gene>
    <name evidence="8" type="ordered locus">Saut_1837</name>
</gene>
<dbReference type="GO" id="GO:0009279">
    <property type="term" value="C:cell outer membrane"/>
    <property type="evidence" value="ECO:0007669"/>
    <property type="project" value="UniProtKB-SubCell"/>
</dbReference>
<dbReference type="RefSeq" id="WP_013327634.1">
    <property type="nucleotide sequence ID" value="NC_014506.1"/>
</dbReference>
<dbReference type="InterPro" id="IPR005017">
    <property type="entry name" value="OMPP1/FadL/TodX"/>
</dbReference>
<comment type="similarity">
    <text evidence="2">Belongs to the OmpP1/FadL family.</text>
</comment>
<proteinExistence type="inferred from homology"/>
<reference evidence="9" key="1">
    <citation type="journal article" date="2010" name="Stand. Genomic Sci.">
        <title>Complete genome sequence of Sulfurimonas autotrophica type strain (OK10).</title>
        <authorList>
            <person name="Sikorski J."/>
            <person name="Munk C."/>
            <person name="Lapidus A."/>
            <person name="Djao O."/>
            <person name="Lucas S."/>
            <person name="Glavina Del Rio T."/>
            <person name="Nolan M."/>
            <person name="Tice H."/>
            <person name="Han C."/>
            <person name="Cheng J."/>
            <person name="Tapia R."/>
            <person name="Goodwin L."/>
            <person name="Pitluck S."/>
            <person name="Liolios K."/>
            <person name="Ivanova N."/>
            <person name="Mavromatis K."/>
            <person name="Mikhailova N."/>
            <person name="Pati A."/>
            <person name="Sims D."/>
            <person name="Meincke L."/>
            <person name="Brettin T."/>
            <person name="Detter J."/>
            <person name="Chen A."/>
            <person name="Palaniappan K."/>
            <person name="Land M."/>
            <person name="Hauser L."/>
            <person name="Chang Y."/>
            <person name="Jeffries C."/>
            <person name="Rohde M."/>
            <person name="Lang E."/>
            <person name="Spring S."/>
            <person name="Goker M."/>
            <person name="Woyke T."/>
            <person name="Bristow J."/>
            <person name="Eisen J."/>
            <person name="Markowitz V."/>
            <person name="Hugenholtz P."/>
            <person name="Kyrpides N."/>
            <person name="Klenk H."/>
        </authorList>
    </citation>
    <scope>NUCLEOTIDE SEQUENCE [LARGE SCALE GENOMIC DNA]</scope>
    <source>
        <strain evidence="9">ATCC BAA-671 / DSM 16294 / JCM 11897 / OK10</strain>
    </source>
</reference>
<protein>
    <submittedName>
        <fullName evidence="8">Membrane protein involved in aromatic hydrocarbon degradation</fullName>
    </submittedName>
</protein>
<dbReference type="Gene3D" id="2.40.160.60">
    <property type="entry name" value="Outer membrane protein transport protein (OMPP1/FadL/TodX)"/>
    <property type="match status" value="1"/>
</dbReference>
<keyword evidence="6" id="KW-0472">Membrane</keyword>
<name>E0UQK9_SULAO</name>
<dbReference type="PANTHER" id="PTHR35093:SF8">
    <property type="entry name" value="OUTER MEMBRANE PROTEIN NMB0088-RELATED"/>
    <property type="match status" value="1"/>
</dbReference>
<dbReference type="HOGENOM" id="CLU_035981_2_1_7"/>
<dbReference type="SUPFAM" id="SSF56935">
    <property type="entry name" value="Porins"/>
    <property type="match status" value="1"/>
</dbReference>
<dbReference type="AlphaFoldDB" id="E0UQK9"/>
<keyword evidence="4" id="KW-0812">Transmembrane</keyword>
<evidence type="ECO:0000256" key="4">
    <source>
        <dbReference type="ARBA" id="ARBA00022692"/>
    </source>
</evidence>
<keyword evidence="7" id="KW-0998">Cell outer membrane</keyword>
<dbReference type="STRING" id="563040.Saut_1837"/>
<dbReference type="GO" id="GO:0015483">
    <property type="term" value="F:long-chain fatty acid transporting porin activity"/>
    <property type="evidence" value="ECO:0007669"/>
    <property type="project" value="TreeGrafter"/>
</dbReference>
<accession>E0UQK9</accession>
<evidence type="ECO:0000256" key="2">
    <source>
        <dbReference type="ARBA" id="ARBA00008163"/>
    </source>
</evidence>
<dbReference type="Proteomes" id="UP000007803">
    <property type="component" value="Chromosome"/>
</dbReference>
<organism evidence="8 9">
    <name type="scientific">Sulfurimonas autotrophica (strain ATCC BAA-671 / DSM 16294 / JCM 11897 / OK10)</name>
    <dbReference type="NCBI Taxonomy" id="563040"/>
    <lineage>
        <taxon>Bacteria</taxon>
        <taxon>Pseudomonadati</taxon>
        <taxon>Campylobacterota</taxon>
        <taxon>Epsilonproteobacteria</taxon>
        <taxon>Campylobacterales</taxon>
        <taxon>Sulfurimonadaceae</taxon>
        <taxon>Sulfurimonas</taxon>
    </lineage>
</organism>
<dbReference type="EMBL" id="CP002205">
    <property type="protein sequence ID" value="ADN09881.1"/>
    <property type="molecule type" value="Genomic_DNA"/>
</dbReference>
<evidence type="ECO:0000256" key="6">
    <source>
        <dbReference type="ARBA" id="ARBA00023136"/>
    </source>
</evidence>
<sequence>MKKIAFMSPVVSSLLIAGGYKIPETSTNAVALGAANIAHNQNNADAAYYNPAKMIFMSDENHIEADLNYIHINKEDYKPTSGNILRSENENFYIPSLHYVSPKLGNNSARVGVSIVSPGGLSRKWNQEPAKTSAQEFTLEVVEVNPTVAFTINEKLGFAVGFRVVNTKGVVKSDGTTDIDPGEGVTLSKVARNMTGESTDFGYNLALSYQPISNLELGLTYRSKIDLNPEGNAKLTSTAGSLVYNGPANVSVPLPAAINAAIAYTFITKTTLEIVYERTYWSAYKRLDFTYDTSINPTLKSIFGTVKPKEWKDTNTFRFGLTQELKNMTLMAGLVIDEAPAPEKTIGFELPDTDTVSVSLGGRYKINDKIDLGLSALYSMHDKRTVSSSVNDNGLDGEFTDGDVIIISAGLGYKF</sequence>
<dbReference type="KEGG" id="sua:Saut_1837"/>
<evidence type="ECO:0000313" key="9">
    <source>
        <dbReference type="Proteomes" id="UP000007803"/>
    </source>
</evidence>